<dbReference type="EMBL" id="PVXP01000025">
    <property type="protein sequence ID" value="PRR85035.1"/>
    <property type="molecule type" value="Genomic_DNA"/>
</dbReference>
<dbReference type="AlphaFoldDB" id="A0A2T0BMC7"/>
<keyword evidence="2" id="KW-0472">Membrane</keyword>
<feature type="transmembrane region" description="Helical" evidence="2">
    <location>
        <begin position="20"/>
        <end position="36"/>
    </location>
</feature>
<dbReference type="Proteomes" id="UP000237798">
    <property type="component" value="Unassembled WGS sequence"/>
</dbReference>
<accession>A0A2T0BMC7</accession>
<name>A0A2T0BMC7_9CLOT</name>
<reference evidence="3 4" key="1">
    <citation type="submission" date="2018-03" db="EMBL/GenBank/DDBJ databases">
        <title>Genome sequence of Clostridium luticellarii DSM 29923.</title>
        <authorList>
            <person name="Poehlein A."/>
            <person name="Daniel R."/>
        </authorList>
    </citation>
    <scope>NUCLEOTIDE SEQUENCE [LARGE SCALE GENOMIC DNA]</scope>
    <source>
        <strain evidence="3 4">DSM 29923</strain>
    </source>
</reference>
<protein>
    <submittedName>
        <fullName evidence="3">Stage II sporulation protein P SpoIIP</fullName>
    </submittedName>
</protein>
<gene>
    <name evidence="3" type="ORF">CLLU_19490</name>
</gene>
<feature type="compositionally biased region" description="Polar residues" evidence="1">
    <location>
        <begin position="131"/>
        <end position="146"/>
    </location>
</feature>
<dbReference type="NCBIfam" id="TIGR02867">
    <property type="entry name" value="spore_II_P"/>
    <property type="match status" value="1"/>
</dbReference>
<keyword evidence="4" id="KW-1185">Reference proteome</keyword>
<organism evidence="3 4">
    <name type="scientific">Clostridium luticellarii</name>
    <dbReference type="NCBI Taxonomy" id="1691940"/>
    <lineage>
        <taxon>Bacteria</taxon>
        <taxon>Bacillati</taxon>
        <taxon>Bacillota</taxon>
        <taxon>Clostridia</taxon>
        <taxon>Eubacteriales</taxon>
        <taxon>Clostridiaceae</taxon>
        <taxon>Clostridium</taxon>
    </lineage>
</organism>
<evidence type="ECO:0000256" key="2">
    <source>
        <dbReference type="SAM" id="Phobius"/>
    </source>
</evidence>
<sequence>MNILNYKRFSRKDKPKFEILNLIVSLMFVIILPYLVEASSNPANNVRGNMLYVQILNYAMPAVKATCFDEEDMAENSFSLKSLVLGAFDINTRNPLGILGKEVAFLGKDVSGSSVSEFKLDNKQITKNDDSGNLSRGDNSNTSSGDTKVYDPSLKRKMNTEKPDILIYHTHTTESYKPGDANSFDDTKNVCAVGQQLVTELNKYGISAINDTTVHDAQGYTQSYARSSVTLDKYLKKYGDFKLIIDMHRDYAEDKNSVTVKLNGENVSKFMLVMTKKNPHFDKNMELANQIVNLSDKLYPGFSRGINLDYNYGTRYFNQGMSNSAILMEIGSQINTTDESKASTKYIARIIAQIIK</sequence>
<dbReference type="InterPro" id="IPR010897">
    <property type="entry name" value="Spore_II_P"/>
</dbReference>
<keyword evidence="2" id="KW-0812">Transmembrane</keyword>
<evidence type="ECO:0000313" key="4">
    <source>
        <dbReference type="Proteomes" id="UP000237798"/>
    </source>
</evidence>
<feature type="region of interest" description="Disordered" evidence="1">
    <location>
        <begin position="126"/>
        <end position="154"/>
    </location>
</feature>
<keyword evidence="2" id="KW-1133">Transmembrane helix</keyword>
<evidence type="ECO:0000256" key="1">
    <source>
        <dbReference type="SAM" id="MobiDB-lite"/>
    </source>
</evidence>
<evidence type="ECO:0000313" key="3">
    <source>
        <dbReference type="EMBL" id="PRR85035.1"/>
    </source>
</evidence>
<comment type="caution">
    <text evidence="3">The sequence shown here is derived from an EMBL/GenBank/DDBJ whole genome shotgun (WGS) entry which is preliminary data.</text>
</comment>
<dbReference type="Pfam" id="PF07454">
    <property type="entry name" value="SpoIIP"/>
    <property type="match status" value="1"/>
</dbReference>
<proteinExistence type="predicted"/>